<dbReference type="InterPro" id="IPR012677">
    <property type="entry name" value="Nucleotide-bd_a/b_plait_sf"/>
</dbReference>
<organism evidence="5 6">
    <name type="scientific">Glycine soja</name>
    <name type="common">Wild soybean</name>
    <dbReference type="NCBI Taxonomy" id="3848"/>
    <lineage>
        <taxon>Eukaryota</taxon>
        <taxon>Viridiplantae</taxon>
        <taxon>Streptophyta</taxon>
        <taxon>Embryophyta</taxon>
        <taxon>Tracheophyta</taxon>
        <taxon>Spermatophyta</taxon>
        <taxon>Magnoliopsida</taxon>
        <taxon>eudicotyledons</taxon>
        <taxon>Gunneridae</taxon>
        <taxon>Pentapetalae</taxon>
        <taxon>rosids</taxon>
        <taxon>fabids</taxon>
        <taxon>Fabales</taxon>
        <taxon>Fabaceae</taxon>
        <taxon>Papilionoideae</taxon>
        <taxon>50 kb inversion clade</taxon>
        <taxon>NPAAA clade</taxon>
        <taxon>indigoferoid/millettioid clade</taxon>
        <taxon>Phaseoleae</taxon>
        <taxon>Glycine</taxon>
        <taxon>Glycine subgen. Soja</taxon>
    </lineage>
</organism>
<sequence length="133" mass="15356">MYVYHFHHYGRVLPPLFSLLTLPHQIQTLFLYIPLTLQFSCLNSSLIARTRAKTPAKIASLNHQKEAKLFVGNLPYDVDNQKLAMLFEQVGTVEIAEVIYNRKTDQSRGFRFVTMSTVEEAESAVEKFNRYIS</sequence>
<evidence type="ECO:0000313" key="5">
    <source>
        <dbReference type="EMBL" id="RZB51710.1"/>
    </source>
</evidence>
<gene>
    <name evidence="5" type="ORF">D0Y65_048223</name>
</gene>
<feature type="domain" description="RRM" evidence="4">
    <location>
        <begin position="67"/>
        <end position="133"/>
    </location>
</feature>
<evidence type="ECO:0000313" key="6">
    <source>
        <dbReference type="Proteomes" id="UP000289340"/>
    </source>
</evidence>
<dbReference type="PANTHER" id="PTHR48025:SF3">
    <property type="entry name" value="31 KDA RIBONUCLEOPROTEIN, CHLOROPLASTIC-RELATED"/>
    <property type="match status" value="1"/>
</dbReference>
<keyword evidence="3" id="KW-1133">Transmembrane helix</keyword>
<evidence type="ECO:0000256" key="3">
    <source>
        <dbReference type="SAM" id="Phobius"/>
    </source>
</evidence>
<dbReference type="PANTHER" id="PTHR48025">
    <property type="entry name" value="OS02G0815200 PROTEIN"/>
    <property type="match status" value="1"/>
</dbReference>
<dbReference type="InterPro" id="IPR035979">
    <property type="entry name" value="RBD_domain_sf"/>
</dbReference>
<keyword evidence="3" id="KW-0472">Membrane</keyword>
<dbReference type="Proteomes" id="UP000289340">
    <property type="component" value="Chromosome 18"/>
</dbReference>
<dbReference type="GO" id="GO:1901259">
    <property type="term" value="P:chloroplast rRNA processing"/>
    <property type="evidence" value="ECO:0007669"/>
    <property type="project" value="TreeGrafter"/>
</dbReference>
<dbReference type="SUPFAM" id="SSF54928">
    <property type="entry name" value="RNA-binding domain, RBD"/>
    <property type="match status" value="1"/>
</dbReference>
<dbReference type="GO" id="GO:0009535">
    <property type="term" value="C:chloroplast thylakoid membrane"/>
    <property type="evidence" value="ECO:0007669"/>
    <property type="project" value="TreeGrafter"/>
</dbReference>
<dbReference type="Gene3D" id="3.30.70.330">
    <property type="match status" value="1"/>
</dbReference>
<feature type="transmembrane region" description="Helical" evidence="3">
    <location>
        <begin position="29"/>
        <end position="48"/>
    </location>
</feature>
<dbReference type="InterPro" id="IPR000504">
    <property type="entry name" value="RRM_dom"/>
</dbReference>
<dbReference type="EMBL" id="QZWG01000018">
    <property type="protein sequence ID" value="RZB51710.1"/>
    <property type="molecule type" value="Genomic_DNA"/>
</dbReference>
<accession>A0A445FS22</accession>
<keyword evidence="6" id="KW-1185">Reference proteome</keyword>
<dbReference type="InterPro" id="IPR050502">
    <property type="entry name" value="Euk_RNA-bind_prot"/>
</dbReference>
<comment type="caution">
    <text evidence="5">The sequence shown here is derived from an EMBL/GenBank/DDBJ whole genome shotgun (WGS) entry which is preliminary data.</text>
</comment>
<reference evidence="5 6" key="1">
    <citation type="submission" date="2018-09" db="EMBL/GenBank/DDBJ databases">
        <title>A high-quality reference genome of wild soybean provides a powerful tool to mine soybean genomes.</title>
        <authorList>
            <person name="Xie M."/>
            <person name="Chung C.Y.L."/>
            <person name="Li M.-W."/>
            <person name="Wong F.-L."/>
            <person name="Chan T.-F."/>
            <person name="Lam H.-M."/>
        </authorList>
    </citation>
    <scope>NUCLEOTIDE SEQUENCE [LARGE SCALE GENOMIC DNA]</scope>
    <source>
        <strain evidence="6">cv. W05</strain>
        <tissue evidence="5">Hypocotyl of etiolated seedlings</tissue>
    </source>
</reference>
<dbReference type="Pfam" id="PF00076">
    <property type="entry name" value="RRM_1"/>
    <property type="match status" value="1"/>
</dbReference>
<keyword evidence="3" id="KW-0812">Transmembrane</keyword>
<evidence type="ECO:0000256" key="1">
    <source>
        <dbReference type="ARBA" id="ARBA00022884"/>
    </source>
</evidence>
<dbReference type="SMART" id="SM00360">
    <property type="entry name" value="RRM"/>
    <property type="match status" value="1"/>
</dbReference>
<protein>
    <submittedName>
        <fullName evidence="5">RNA-binding protein CP31B, chloroplastic</fullName>
    </submittedName>
</protein>
<evidence type="ECO:0000259" key="4">
    <source>
        <dbReference type="PROSITE" id="PS50102"/>
    </source>
</evidence>
<proteinExistence type="predicted"/>
<dbReference type="PROSITE" id="PS50102">
    <property type="entry name" value="RRM"/>
    <property type="match status" value="1"/>
</dbReference>
<keyword evidence="1 2" id="KW-0694">RNA-binding</keyword>
<dbReference type="GO" id="GO:0003729">
    <property type="term" value="F:mRNA binding"/>
    <property type="evidence" value="ECO:0007669"/>
    <property type="project" value="TreeGrafter"/>
</dbReference>
<name>A0A445FS22_GLYSO</name>
<dbReference type="AlphaFoldDB" id="A0A445FS22"/>
<evidence type="ECO:0000256" key="2">
    <source>
        <dbReference type="PROSITE-ProRule" id="PRU00176"/>
    </source>
</evidence>